<feature type="compositionally biased region" description="Low complexity" evidence="12">
    <location>
        <begin position="918"/>
        <end position="948"/>
    </location>
</feature>
<feature type="region of interest" description="Disordered" evidence="12">
    <location>
        <begin position="757"/>
        <end position="799"/>
    </location>
</feature>
<evidence type="ECO:0000256" key="11">
    <source>
        <dbReference type="ARBA" id="ARBA00030033"/>
    </source>
</evidence>
<evidence type="ECO:0000256" key="5">
    <source>
        <dbReference type="ARBA" id="ARBA00022490"/>
    </source>
</evidence>
<sequence length="1370" mass="151046">METVQQFKERLRNELNIPVERQRLIFQGKVLQDETKLADSNIQNKTVHFVERAEPPPSQNTNNGSSGVASDINTNQLTLDEINETTSVFINSFPGAVNLNTNNVQDLVQNLLNDLGDIGRQARVNTSIASDGQGVDIQIDFGSVSQYLQQHELRERFRSIGRMLSRLRLRLNRLEQLVESNFRLPTSTAGNTGQQNQTGDVDSSASSSATFEDIINEMDADDLQASTLQTIVQSTTAPNESSAPVTNHTARDLADLMHSIDSEQRRLNKYFQEYMRTISHNESFGDDLAGRRRFYSLYNESLHLISHVYHNVTDFSINLEQPLETRDVHLGEPTSLAPSTVTTARIMGPVSLSGAAQMGFHPRMAQGVVPFHPAPMVLRPLVPGMTLNNTEQSSTASSTSATSSSMSNMQPMAFNLGVPWTFVEMVPAGITLNQVSAQIVADVQASDGASSVPAGIQNLSGLPVDLSSLPPNATVIMGQRPANANGQPGSIQMNEGPFDANFAASIAQRVQEHFAQLSRPTGAVDVASGPTNVSFSTQLPSNNNNLSSYLPVGISARNPHMPIHARFVMPNGVVNMNPQDEHFVLDDHSFRSRSADASPSTSSSSSISQPPTDDPSHPATMFAMASGHDHPLQGRLMIPGQRTTILQSVDRSLPCSSRYFTHMIRSRTAGNEVFGHERGHHVFTRRGRHRHPAGQGAFIHQHHPQQHSQFSSDTPNDFIMSSGGMPPSGVPLFSPNNGQSFMTAHSFEIPMVISASTDISQQSQPQPSPQEQSSAASSWPDNQQTPVQPTNNQQNAEAQQVQNTILSQVLSQILPGVLRSGTGRIRLNVGQMNANEVPTPILVTNNANSIPAVNTTAHESSTSIPVSETNANPSAAMNVTQNPMGLDFTGVARTIGSIVQELTLTGATFDSLNPTDRSSIATPLTSSTTSASSTTPTNTSSSTTTITLSREDTNTGQMLIELLRLLGSGPENPELNNLTIGAFMQRFGEDFDSGNSNETCLIRELFSVMTAQMRFSDVWDLILGNPIVDSRFNQARRSATSYLQNNVLHGRPITPMTIDELCEKLYQPFIQETSLNELRLKPNINLENVMKRFFMHHGRLILNTIFHDDDNVWFDHFRQQLISARNEYLSLTSHCFVDGEPAAIEYLLNRNRTIFRTTNPIILTWSETYLRRALTHAFSGIRSSPSNISSYLTESAISSATNNGGMYTMSTRVNSSPQTSTIVNKTDNGRQQQLTTRTGQENNTWQASLPEEWVPIVVRDVVTQNHTHPQSPLSDAYKDGIPTKRRRVYIREDLTSTNLLNNILIRASHSSNTHSQLPDSDSIRHMASSPELLQTFDQELKRLLELRLKNDRDYEKVHLHMPNTKRYLEE</sequence>
<reference evidence="14" key="1">
    <citation type="submission" date="2021-02" db="EMBL/GenBank/DDBJ databases">
        <authorList>
            <person name="Nowell W R."/>
        </authorList>
    </citation>
    <scope>NUCLEOTIDE SEQUENCE</scope>
</reference>
<dbReference type="PROSITE" id="PS50053">
    <property type="entry name" value="UBIQUITIN_2"/>
    <property type="match status" value="1"/>
</dbReference>
<gene>
    <name evidence="14" type="ORF">GPM918_LOCUS12130</name>
    <name evidence="15" type="ORF">SRO942_LOCUS12131</name>
</gene>
<evidence type="ECO:0000313" key="16">
    <source>
        <dbReference type="Proteomes" id="UP000663829"/>
    </source>
</evidence>
<dbReference type="InterPro" id="IPR000626">
    <property type="entry name" value="Ubiquitin-like_dom"/>
</dbReference>
<feature type="compositionally biased region" description="Polar residues" evidence="12">
    <location>
        <begin position="59"/>
        <end position="71"/>
    </location>
</feature>
<evidence type="ECO:0000256" key="1">
    <source>
        <dbReference type="ARBA" id="ARBA00004123"/>
    </source>
</evidence>
<accession>A0A814EH73</accession>
<protein>
    <recommendedName>
        <fullName evidence="11">BCL2-associated athanogene 6</fullName>
    </recommendedName>
</protein>
<dbReference type="EMBL" id="CAJOBC010002618">
    <property type="protein sequence ID" value="CAF3742181.1"/>
    <property type="molecule type" value="Genomic_DNA"/>
</dbReference>
<evidence type="ECO:0000256" key="8">
    <source>
        <dbReference type="ARBA" id="ARBA00022853"/>
    </source>
</evidence>
<keyword evidence="10" id="KW-0539">Nucleus</keyword>
<dbReference type="Proteomes" id="UP000681722">
    <property type="component" value="Unassembled WGS sequence"/>
</dbReference>
<dbReference type="PANTHER" id="PTHR15204">
    <property type="entry name" value="LARGE PROLINE-RICH PROTEIN BAG6"/>
    <property type="match status" value="1"/>
</dbReference>
<evidence type="ECO:0000256" key="7">
    <source>
        <dbReference type="ARBA" id="ARBA00022703"/>
    </source>
</evidence>
<dbReference type="SUPFAM" id="SSF54236">
    <property type="entry name" value="Ubiquitin-like"/>
    <property type="match status" value="1"/>
</dbReference>
<evidence type="ECO:0000259" key="13">
    <source>
        <dbReference type="PROSITE" id="PS50053"/>
    </source>
</evidence>
<keyword evidence="6" id="KW-0964">Secreted</keyword>
<evidence type="ECO:0000313" key="15">
    <source>
        <dbReference type="EMBL" id="CAF3742181.1"/>
    </source>
</evidence>
<evidence type="ECO:0000256" key="12">
    <source>
        <dbReference type="SAM" id="MobiDB-lite"/>
    </source>
</evidence>
<evidence type="ECO:0000256" key="6">
    <source>
        <dbReference type="ARBA" id="ARBA00022525"/>
    </source>
</evidence>
<feature type="compositionally biased region" description="Low complexity" evidence="12">
    <location>
        <begin position="760"/>
        <end position="799"/>
    </location>
</feature>
<evidence type="ECO:0000256" key="9">
    <source>
        <dbReference type="ARBA" id="ARBA00023186"/>
    </source>
</evidence>
<dbReference type="GO" id="GO:0036503">
    <property type="term" value="P:ERAD pathway"/>
    <property type="evidence" value="ECO:0007669"/>
    <property type="project" value="TreeGrafter"/>
</dbReference>
<dbReference type="EMBL" id="CAJNOQ010002618">
    <property type="protein sequence ID" value="CAF0968984.1"/>
    <property type="molecule type" value="Genomic_DNA"/>
</dbReference>
<dbReference type="GO" id="GO:0071818">
    <property type="term" value="C:BAT3 complex"/>
    <property type="evidence" value="ECO:0007669"/>
    <property type="project" value="TreeGrafter"/>
</dbReference>
<dbReference type="GO" id="GO:0031593">
    <property type="term" value="F:polyubiquitin modification-dependent protein binding"/>
    <property type="evidence" value="ECO:0007669"/>
    <property type="project" value="TreeGrafter"/>
</dbReference>
<dbReference type="GO" id="GO:0005576">
    <property type="term" value="C:extracellular region"/>
    <property type="evidence" value="ECO:0007669"/>
    <property type="project" value="UniProtKB-SubCell"/>
</dbReference>
<dbReference type="InterPro" id="IPR021925">
    <property type="entry name" value="BAG6"/>
</dbReference>
<dbReference type="GO" id="GO:0006915">
    <property type="term" value="P:apoptotic process"/>
    <property type="evidence" value="ECO:0007669"/>
    <property type="project" value="UniProtKB-KW"/>
</dbReference>
<dbReference type="GO" id="GO:0005634">
    <property type="term" value="C:nucleus"/>
    <property type="evidence" value="ECO:0007669"/>
    <property type="project" value="UniProtKB-SubCell"/>
</dbReference>
<feature type="compositionally biased region" description="Low complexity" evidence="12">
    <location>
        <begin position="393"/>
        <end position="406"/>
    </location>
</feature>
<keyword evidence="16" id="KW-1185">Reference proteome</keyword>
<evidence type="ECO:0000256" key="10">
    <source>
        <dbReference type="ARBA" id="ARBA00023242"/>
    </source>
</evidence>
<evidence type="ECO:0000313" key="14">
    <source>
        <dbReference type="EMBL" id="CAF0968984.1"/>
    </source>
</evidence>
<dbReference type="GO" id="GO:0006325">
    <property type="term" value="P:chromatin organization"/>
    <property type="evidence" value="ECO:0007669"/>
    <property type="project" value="UniProtKB-KW"/>
</dbReference>
<dbReference type="OrthoDB" id="1885901at2759"/>
<dbReference type="Pfam" id="PF12057">
    <property type="entry name" value="BAG6"/>
    <property type="match status" value="1"/>
</dbReference>
<name>A0A814EH73_9BILA</name>
<organism evidence="14 16">
    <name type="scientific">Didymodactylos carnosus</name>
    <dbReference type="NCBI Taxonomy" id="1234261"/>
    <lineage>
        <taxon>Eukaryota</taxon>
        <taxon>Metazoa</taxon>
        <taxon>Spiralia</taxon>
        <taxon>Gnathifera</taxon>
        <taxon>Rotifera</taxon>
        <taxon>Eurotatoria</taxon>
        <taxon>Bdelloidea</taxon>
        <taxon>Philodinida</taxon>
        <taxon>Philodinidae</taxon>
        <taxon>Didymodactylos</taxon>
    </lineage>
</organism>
<evidence type="ECO:0000256" key="4">
    <source>
        <dbReference type="ARBA" id="ARBA00022448"/>
    </source>
</evidence>
<keyword evidence="7" id="KW-0053">Apoptosis</keyword>
<dbReference type="InterPro" id="IPR029071">
    <property type="entry name" value="Ubiquitin-like_domsf"/>
</dbReference>
<dbReference type="GO" id="GO:0051787">
    <property type="term" value="F:misfolded protein binding"/>
    <property type="evidence" value="ECO:0007669"/>
    <property type="project" value="TreeGrafter"/>
</dbReference>
<comment type="caution">
    <text evidence="14">The sequence shown here is derived from an EMBL/GenBank/DDBJ whole genome shotgun (WGS) entry which is preliminary data.</text>
</comment>
<feature type="domain" description="Ubiquitin-like" evidence="13">
    <location>
        <begin position="1"/>
        <end position="46"/>
    </location>
</feature>
<keyword evidence="4" id="KW-0813">Transport</keyword>
<evidence type="ECO:0000256" key="2">
    <source>
        <dbReference type="ARBA" id="ARBA00004514"/>
    </source>
</evidence>
<keyword evidence="5" id="KW-0963">Cytoplasm</keyword>
<dbReference type="SMART" id="SM00213">
    <property type="entry name" value="UBQ"/>
    <property type="match status" value="1"/>
</dbReference>
<feature type="region of interest" description="Disordered" evidence="12">
    <location>
        <begin position="184"/>
        <end position="208"/>
    </location>
</feature>
<dbReference type="PANTHER" id="PTHR15204:SF0">
    <property type="entry name" value="LARGE PROLINE-RICH PROTEIN BAG6"/>
    <property type="match status" value="1"/>
</dbReference>
<dbReference type="Gene3D" id="3.10.20.90">
    <property type="entry name" value="Phosphatidylinositol 3-kinase Catalytic Subunit, Chain A, domain 1"/>
    <property type="match status" value="1"/>
</dbReference>
<feature type="region of interest" description="Disordered" evidence="12">
    <location>
        <begin position="52"/>
        <end position="71"/>
    </location>
</feature>
<comment type="subcellular location">
    <subcellularLocation>
        <location evidence="2">Cytoplasm</location>
        <location evidence="2">Cytosol</location>
    </subcellularLocation>
    <subcellularLocation>
        <location evidence="1">Nucleus</location>
    </subcellularLocation>
    <subcellularLocation>
        <location evidence="3">Secreted</location>
        <location evidence="3">Extracellular exosome</location>
    </subcellularLocation>
</comment>
<feature type="region of interest" description="Disordered" evidence="12">
    <location>
        <begin position="590"/>
        <end position="623"/>
    </location>
</feature>
<feature type="region of interest" description="Disordered" evidence="12">
    <location>
        <begin position="909"/>
        <end position="950"/>
    </location>
</feature>
<keyword evidence="9" id="KW-0143">Chaperone</keyword>
<dbReference type="Pfam" id="PF00240">
    <property type="entry name" value="ubiquitin"/>
    <property type="match status" value="1"/>
</dbReference>
<proteinExistence type="predicted"/>
<feature type="region of interest" description="Disordered" evidence="12">
    <location>
        <begin position="385"/>
        <end position="406"/>
    </location>
</feature>
<evidence type="ECO:0000256" key="3">
    <source>
        <dbReference type="ARBA" id="ARBA00004550"/>
    </source>
</evidence>
<feature type="compositionally biased region" description="Low complexity" evidence="12">
    <location>
        <begin position="595"/>
        <end position="611"/>
    </location>
</feature>
<dbReference type="Proteomes" id="UP000663829">
    <property type="component" value="Unassembled WGS sequence"/>
</dbReference>
<keyword evidence="8" id="KW-0156">Chromatin regulator</keyword>